<dbReference type="InterPro" id="IPR021410">
    <property type="entry name" value="FAF"/>
</dbReference>
<reference evidence="4 5" key="1">
    <citation type="journal article" date="2023" name="Life. Sci Alliance">
        <title>Evolutionary insights into 3D genome organization and epigenetic landscape of Vigna mungo.</title>
        <authorList>
            <person name="Junaid A."/>
            <person name="Singh B."/>
            <person name="Bhatia S."/>
        </authorList>
    </citation>
    <scope>NUCLEOTIDE SEQUENCE [LARGE SCALE GENOMIC DNA]</scope>
    <source>
        <strain evidence="4">Urdbean</strain>
    </source>
</reference>
<feature type="region of interest" description="Disordered" evidence="2">
    <location>
        <begin position="134"/>
        <end position="163"/>
    </location>
</feature>
<dbReference type="Proteomes" id="UP001374535">
    <property type="component" value="Chromosome 7"/>
</dbReference>
<organism evidence="4 5">
    <name type="scientific">Vigna mungo</name>
    <name type="common">Black gram</name>
    <name type="synonym">Phaseolus mungo</name>
    <dbReference type="NCBI Taxonomy" id="3915"/>
    <lineage>
        <taxon>Eukaryota</taxon>
        <taxon>Viridiplantae</taxon>
        <taxon>Streptophyta</taxon>
        <taxon>Embryophyta</taxon>
        <taxon>Tracheophyta</taxon>
        <taxon>Spermatophyta</taxon>
        <taxon>Magnoliopsida</taxon>
        <taxon>eudicotyledons</taxon>
        <taxon>Gunneridae</taxon>
        <taxon>Pentapetalae</taxon>
        <taxon>rosids</taxon>
        <taxon>fabids</taxon>
        <taxon>Fabales</taxon>
        <taxon>Fabaceae</taxon>
        <taxon>Papilionoideae</taxon>
        <taxon>50 kb inversion clade</taxon>
        <taxon>NPAAA clade</taxon>
        <taxon>indigoferoid/millettioid clade</taxon>
        <taxon>Phaseoleae</taxon>
        <taxon>Vigna</taxon>
    </lineage>
</organism>
<evidence type="ECO:0000256" key="1">
    <source>
        <dbReference type="ARBA" id="ARBA00008690"/>
    </source>
</evidence>
<feature type="non-terminal residue" evidence="4">
    <location>
        <position position="573"/>
    </location>
</feature>
<comment type="similarity">
    <text evidence="1">Belongs to the fantastic four family.</text>
</comment>
<proteinExistence type="inferred from homology"/>
<evidence type="ECO:0000313" key="5">
    <source>
        <dbReference type="Proteomes" id="UP001374535"/>
    </source>
</evidence>
<evidence type="ECO:0000256" key="2">
    <source>
        <dbReference type="SAM" id="MobiDB-lite"/>
    </source>
</evidence>
<feature type="compositionally biased region" description="Basic and acidic residues" evidence="2">
    <location>
        <begin position="134"/>
        <end position="144"/>
    </location>
</feature>
<sequence>QIIPFNYHNTHTLQPSSSSSLQLPLTVVSLKRPLLEAVALLPSSKYHFLLHTSAPSIAMTNINNVNNKLQGQSLLCSSSSSSLRREEDTIMQKQGIITILDSNTDTISSASSLRRTLSADMSSKNWLSQTIAPSEEHVHAKTIGDSEDDESNNKELDDEAERERLEIWSSIQRNKKEEQEKSGSFDTWSSIISLKGKDEISKSLPASPYVHPLVKRSKSCLSEKSLQICTESLGSETGSDGLFSSYSSSETGDTEEEEKVVEPTIQEEEEELNNYASVVATKKASSPTRAFPPPLPSLSHQQAGPSLHMRSRRDNGRLILEAVSVPSHNNFSIQRHGGRLVLSFSNHLEEEEEEEKNNGCPEKEYLEELESGEEEYSFGTKPRVSSTGFNSGFMEYESVMEKGPLLSGGVTSSVQGLALMMNNKNKAVNRNPKWSEKFSEMTNFKDVNVAQSLPPRPRVARLIPSAPAVAAAAASFNFNAYEYYWRTNSAPSKSTSVKLNPLDQNKKHHHNHQENMKSKVVVSRDMNKMVPREQQQVLVLRGKNGDYLVHNLKSCKDSRRSFLFWEPYCIATS</sequence>
<evidence type="ECO:0000313" key="4">
    <source>
        <dbReference type="EMBL" id="WVZ02579.1"/>
    </source>
</evidence>
<accession>A0AAQ3N431</accession>
<feature type="domain" description="FAF" evidence="3">
    <location>
        <begin position="290"/>
        <end position="344"/>
    </location>
</feature>
<dbReference type="PANTHER" id="PTHR33155:SF3">
    <property type="entry name" value="PROTEIN FAF-LIKE, CHLOROPLASTIC"/>
    <property type="match status" value="1"/>
</dbReference>
<dbReference type="PANTHER" id="PTHR33155">
    <property type="entry name" value="FANTASTIC FOUR-LIKE PROTEIN (DUF3049)"/>
    <property type="match status" value="1"/>
</dbReference>
<dbReference type="EMBL" id="CP144694">
    <property type="protein sequence ID" value="WVZ02579.1"/>
    <property type="molecule type" value="Genomic_DNA"/>
</dbReference>
<dbReference type="AlphaFoldDB" id="A0AAQ3N431"/>
<dbReference type="InterPro" id="IPR046431">
    <property type="entry name" value="FAF_dom"/>
</dbReference>
<feature type="compositionally biased region" description="Acidic residues" evidence="2">
    <location>
        <begin position="252"/>
        <end position="268"/>
    </location>
</feature>
<feature type="region of interest" description="Disordered" evidence="2">
    <location>
        <begin position="286"/>
        <end position="309"/>
    </location>
</feature>
<name>A0AAQ3N431_VIGMU</name>
<evidence type="ECO:0000259" key="3">
    <source>
        <dbReference type="Pfam" id="PF11250"/>
    </source>
</evidence>
<keyword evidence="5" id="KW-1185">Reference proteome</keyword>
<gene>
    <name evidence="4" type="ORF">V8G54_023385</name>
</gene>
<protein>
    <recommendedName>
        <fullName evidence="3">FAF domain-containing protein</fullName>
    </recommendedName>
</protein>
<dbReference type="Pfam" id="PF11250">
    <property type="entry name" value="FAF"/>
    <property type="match status" value="1"/>
</dbReference>
<feature type="compositionally biased region" description="Basic and acidic residues" evidence="2">
    <location>
        <begin position="151"/>
        <end position="163"/>
    </location>
</feature>
<feature type="region of interest" description="Disordered" evidence="2">
    <location>
        <begin position="239"/>
        <end position="268"/>
    </location>
</feature>